<dbReference type="PANTHER" id="PTHR43903">
    <property type="entry name" value="NEUROLIGIN"/>
    <property type="match status" value="1"/>
</dbReference>
<dbReference type="Gene3D" id="3.40.50.1820">
    <property type="entry name" value="alpha/beta hydrolase"/>
    <property type="match status" value="1"/>
</dbReference>
<dbReference type="Proteomes" id="UP000762676">
    <property type="component" value="Unassembled WGS sequence"/>
</dbReference>
<dbReference type="InterPro" id="IPR051093">
    <property type="entry name" value="Neuroligin/BSAL"/>
</dbReference>
<evidence type="ECO:0000313" key="3">
    <source>
        <dbReference type="EMBL" id="GFR99420.1"/>
    </source>
</evidence>
<accession>A0AAV4HS67</accession>
<evidence type="ECO:0000313" key="4">
    <source>
        <dbReference type="Proteomes" id="UP000762676"/>
    </source>
</evidence>
<dbReference type="InterPro" id="IPR029058">
    <property type="entry name" value="AB_hydrolase_fold"/>
</dbReference>
<dbReference type="Pfam" id="PF00135">
    <property type="entry name" value="COesterase"/>
    <property type="match status" value="1"/>
</dbReference>
<dbReference type="SUPFAM" id="SSF53474">
    <property type="entry name" value="alpha/beta-Hydrolases"/>
    <property type="match status" value="1"/>
</dbReference>
<dbReference type="EMBL" id="BMAT01005762">
    <property type="protein sequence ID" value="GFR99420.1"/>
    <property type="molecule type" value="Genomic_DNA"/>
</dbReference>
<reference evidence="3 4" key="1">
    <citation type="journal article" date="2021" name="Elife">
        <title>Chloroplast acquisition without the gene transfer in kleptoplastic sea slugs, Plakobranchus ocellatus.</title>
        <authorList>
            <person name="Maeda T."/>
            <person name="Takahashi S."/>
            <person name="Yoshida T."/>
            <person name="Shimamura S."/>
            <person name="Takaki Y."/>
            <person name="Nagai Y."/>
            <person name="Toyoda A."/>
            <person name="Suzuki Y."/>
            <person name="Arimoto A."/>
            <person name="Ishii H."/>
            <person name="Satoh N."/>
            <person name="Nishiyama T."/>
            <person name="Hasebe M."/>
            <person name="Maruyama T."/>
            <person name="Minagawa J."/>
            <person name="Obokata J."/>
            <person name="Shigenobu S."/>
        </authorList>
    </citation>
    <scope>NUCLEOTIDE SEQUENCE [LARGE SCALE GENOMIC DNA]</scope>
</reference>
<feature type="domain" description="Carboxylesterase type B" evidence="2">
    <location>
        <begin position="1"/>
        <end position="349"/>
    </location>
</feature>
<dbReference type="GO" id="GO:0016787">
    <property type="term" value="F:hydrolase activity"/>
    <property type="evidence" value="ECO:0007669"/>
    <property type="project" value="UniProtKB-KW"/>
</dbReference>
<sequence length="373" mass="41452">MSVSALALSPLARGLFQKVIIQSGVASSKTLIVQNPETYLYRWADQVGCKPRFYFPGATRLYHENIRDCLMRLDASKLTAEARLSDGDFFATGLFAGGFLSPTVDGEVLPRMPRALLSDENYLRQNGVLDRSYVIGVTNNDAGLMADIISFIPGRPYFLLTDPSRVAERVKAAAKTQFEGEPSKEMLNVIDFVYTYPRNPDGSIPLQNVMDLTLDGAFLLPSLVFARALADKAPVYFYLFDHYPQLKSNSLFKGTSHAMDNIYLFDRPEDPSINLSFYANVFTAESEPIPAVYRSVLTSFAKNDAPTFTTASSTSAAWPRYDSRRKAYLAISTEPEVRTGVYAQRVSLWLDFLPKLARTSGFFSTGSGRAAYD</sequence>
<dbReference type="InterPro" id="IPR002018">
    <property type="entry name" value="CarbesteraseB"/>
</dbReference>
<comment type="similarity">
    <text evidence="1">Belongs to the type-B carboxylesterase/lipase family.</text>
</comment>
<dbReference type="AlphaFoldDB" id="A0AAV4HS67"/>
<keyword evidence="4" id="KW-1185">Reference proteome</keyword>
<gene>
    <name evidence="3" type="ORF">ElyMa_002792500</name>
</gene>
<evidence type="ECO:0000259" key="2">
    <source>
        <dbReference type="Pfam" id="PF00135"/>
    </source>
</evidence>
<organism evidence="3 4">
    <name type="scientific">Elysia marginata</name>
    <dbReference type="NCBI Taxonomy" id="1093978"/>
    <lineage>
        <taxon>Eukaryota</taxon>
        <taxon>Metazoa</taxon>
        <taxon>Spiralia</taxon>
        <taxon>Lophotrochozoa</taxon>
        <taxon>Mollusca</taxon>
        <taxon>Gastropoda</taxon>
        <taxon>Heterobranchia</taxon>
        <taxon>Euthyneura</taxon>
        <taxon>Panpulmonata</taxon>
        <taxon>Sacoglossa</taxon>
        <taxon>Placobranchoidea</taxon>
        <taxon>Plakobranchidae</taxon>
        <taxon>Elysia</taxon>
    </lineage>
</organism>
<evidence type="ECO:0000256" key="1">
    <source>
        <dbReference type="ARBA" id="ARBA00005964"/>
    </source>
</evidence>
<protein>
    <submittedName>
        <fullName evidence="3">Carboxylic ester hydrolase</fullName>
    </submittedName>
</protein>
<keyword evidence="3" id="KW-0378">Hydrolase</keyword>
<comment type="caution">
    <text evidence="3">The sequence shown here is derived from an EMBL/GenBank/DDBJ whole genome shotgun (WGS) entry which is preliminary data.</text>
</comment>
<name>A0AAV4HS67_9GAST</name>
<proteinExistence type="inferred from homology"/>